<gene>
    <name evidence="2" type="ORF">K678_13166</name>
</gene>
<feature type="signal peptide" evidence="1">
    <location>
        <begin position="1"/>
        <end position="19"/>
    </location>
</feature>
<sequence>MRVSLAIVLSALLAVPVWAAPAPPASAQSQTAASVPSAALPPVAAPSPPSLPRCAEDSEGAACVWGRVEGFDAGSIQLHGLSIELVGITVPGRKDLCGNRVSREDFDCARPTRKKMADLVRGGVACEIVDVASGQLWGRCHTLDGDLGRLLILAGVARAAKDGPYEEPQLQAINAKRGLWAPEIILPRDWDAAKRKATDN</sequence>
<keyword evidence="1" id="KW-0732">Signal</keyword>
<feature type="chain" id="PRO_5004556577" evidence="1">
    <location>
        <begin position="20"/>
        <end position="200"/>
    </location>
</feature>
<organism evidence="2 3">
    <name type="scientific">Magnetospirillum fulvum MGU-K5</name>
    <dbReference type="NCBI Taxonomy" id="1316936"/>
    <lineage>
        <taxon>Bacteria</taxon>
        <taxon>Pseudomonadati</taxon>
        <taxon>Pseudomonadota</taxon>
        <taxon>Alphaproteobacteria</taxon>
        <taxon>Rhodospirillales</taxon>
        <taxon>Rhodospirillaceae</taxon>
        <taxon>Magnetospirillum</taxon>
    </lineage>
</organism>
<evidence type="ECO:0000313" key="2">
    <source>
        <dbReference type="EMBL" id="EPY00982.1"/>
    </source>
</evidence>
<dbReference type="STRING" id="1316936.K678_13166"/>
<proteinExistence type="predicted"/>
<reference evidence="2 3" key="1">
    <citation type="submission" date="2013-04" db="EMBL/GenBank/DDBJ databases">
        <authorList>
            <person name="Kuznetsov B."/>
            <person name="Ivanovsky R."/>
        </authorList>
    </citation>
    <scope>NUCLEOTIDE SEQUENCE [LARGE SCALE GENOMIC DNA]</scope>
    <source>
        <strain evidence="2 3">MGU-K5</strain>
    </source>
</reference>
<name>S9S4X6_MAGFU</name>
<dbReference type="InterPro" id="IPR035437">
    <property type="entry name" value="SNase_OB-fold_sf"/>
</dbReference>
<evidence type="ECO:0000256" key="1">
    <source>
        <dbReference type="SAM" id="SignalP"/>
    </source>
</evidence>
<evidence type="ECO:0000313" key="3">
    <source>
        <dbReference type="Proteomes" id="UP000015350"/>
    </source>
</evidence>
<dbReference type="eggNOG" id="COG1525">
    <property type="taxonomic scope" value="Bacteria"/>
</dbReference>
<accession>S9S4X6</accession>
<dbReference type="RefSeq" id="WP_021132937.1">
    <property type="nucleotide sequence ID" value="NZ_AQPH01000057.1"/>
</dbReference>
<dbReference type="SUPFAM" id="SSF50199">
    <property type="entry name" value="Staphylococcal nuclease"/>
    <property type="match status" value="1"/>
</dbReference>
<protein>
    <submittedName>
        <fullName evidence="2">Micrococcal nuclease-like protein</fullName>
    </submittedName>
</protein>
<dbReference type="AlphaFoldDB" id="S9S4X6"/>
<dbReference type="EMBL" id="AQPH01000057">
    <property type="protein sequence ID" value="EPY00982.1"/>
    <property type="molecule type" value="Genomic_DNA"/>
</dbReference>
<dbReference type="OrthoDB" id="9805504at2"/>
<comment type="caution">
    <text evidence="2">The sequence shown here is derived from an EMBL/GenBank/DDBJ whole genome shotgun (WGS) entry which is preliminary data.</text>
</comment>
<dbReference type="PATRIC" id="fig|1316936.3.peg.2629"/>
<dbReference type="Proteomes" id="UP000015350">
    <property type="component" value="Unassembled WGS sequence"/>
</dbReference>